<evidence type="ECO:0000256" key="4">
    <source>
        <dbReference type="ARBA" id="ARBA00023002"/>
    </source>
</evidence>
<evidence type="ECO:0000259" key="8">
    <source>
        <dbReference type="PROSITE" id="PS51296"/>
    </source>
</evidence>
<dbReference type="InterPro" id="IPR015879">
    <property type="entry name" value="Ring_hydroxy_dOase_asu_C_dom"/>
</dbReference>
<keyword evidence="4" id="KW-0560">Oxidoreductase</keyword>
<dbReference type="CDD" id="cd03469">
    <property type="entry name" value="Rieske_RO_Alpha_N"/>
    <property type="match status" value="1"/>
</dbReference>
<keyword evidence="5" id="KW-0408">Iron</keyword>
<dbReference type="PRINTS" id="PR00090">
    <property type="entry name" value="RNGDIOXGNASE"/>
</dbReference>
<dbReference type="SUPFAM" id="SSF50022">
    <property type="entry name" value="ISP domain"/>
    <property type="match status" value="1"/>
</dbReference>
<dbReference type="Pfam" id="PF00848">
    <property type="entry name" value="Ring_hydroxyl_A"/>
    <property type="match status" value="1"/>
</dbReference>
<accession>A0ABV3M4E0</accession>
<evidence type="ECO:0000313" key="9">
    <source>
        <dbReference type="EMBL" id="MEW2366081.1"/>
    </source>
</evidence>
<keyword evidence="3" id="KW-0479">Metal-binding</keyword>
<dbReference type="Gene3D" id="3.90.380.10">
    <property type="entry name" value="Naphthalene 1,2-dioxygenase Alpha Subunit, Chain A, domain 1"/>
    <property type="match status" value="1"/>
</dbReference>
<gene>
    <name evidence="9" type="ORF">AB0887_29565</name>
</gene>
<dbReference type="EMBL" id="JBEYRS010000014">
    <property type="protein sequence ID" value="MEW2366081.1"/>
    <property type="molecule type" value="Genomic_DNA"/>
</dbReference>
<reference evidence="9 10" key="1">
    <citation type="submission" date="2024-06" db="EMBL/GenBank/DDBJ databases">
        <title>The Natural Products Discovery Center: Release of the First 8490 Sequenced Strains for Exploring Actinobacteria Biosynthetic Diversity.</title>
        <authorList>
            <person name="Kalkreuter E."/>
            <person name="Kautsar S.A."/>
            <person name="Yang D."/>
            <person name="Bader C.D."/>
            <person name="Teijaro C.N."/>
            <person name="Fluegel L."/>
            <person name="Davis C.M."/>
            <person name="Simpson J.R."/>
            <person name="Lauterbach L."/>
            <person name="Steele A.D."/>
            <person name="Gui C."/>
            <person name="Meng S."/>
            <person name="Li G."/>
            <person name="Viehrig K."/>
            <person name="Ye F."/>
            <person name="Su P."/>
            <person name="Kiefer A.F."/>
            <person name="Nichols A."/>
            <person name="Cepeda A.J."/>
            <person name="Yan W."/>
            <person name="Fan B."/>
            <person name="Jiang Y."/>
            <person name="Adhikari A."/>
            <person name="Zheng C.-J."/>
            <person name="Schuster L."/>
            <person name="Cowan T.M."/>
            <person name="Smanski M.J."/>
            <person name="Chevrette M.G."/>
            <person name="De Carvalho L.P.S."/>
            <person name="Shen B."/>
        </authorList>
    </citation>
    <scope>NUCLEOTIDE SEQUENCE [LARGE SCALE GENOMIC DNA]</scope>
    <source>
        <strain evidence="9 10">NPDC047833</strain>
    </source>
</reference>
<dbReference type="Proteomes" id="UP001553843">
    <property type="component" value="Unassembled WGS sequence"/>
</dbReference>
<comment type="caution">
    <text evidence="9">The sequence shown here is derived from an EMBL/GenBank/DDBJ whole genome shotgun (WGS) entry which is preliminary data.</text>
</comment>
<evidence type="ECO:0000256" key="6">
    <source>
        <dbReference type="ARBA" id="ARBA00023014"/>
    </source>
</evidence>
<sequence>MLHDVSDGLRPLLDELARIAALPLERGETLPARAYTDEDFHRLEHDRVFRGDWLCVGHVSQVARPGDYLRTEAAGEPLVVTRDEEGGLHALSRVCRHRFMDILPPETTPEQGSLQRLMCPYHTWTYRLNGEYAGQLAGAPMMNKVDFDRAACRLPRYRLEEWNGLLMVCADPGVPPLAPQLAEPADRLAPYGLADLVVAYTDRWDGVPANWKVGFENGSENYHHMGTHASTLDTLVPGKDTVVDESQGRWFSMYTPFTLDGADPAAGGDAAGVPRVGTLIPGLGERELSGMTVAGFFPNLVMALLPDSVTFVRWVPTGPVTHDALVTVLVPPQAERDPGFGAYVEASRRQFEVIQNEDLVAVRGVQRGLATDPAPSGGRFSHLERPLWQFQRYLADRLSATAPKGQLAGAVRDVAPARGERGQATPPLTPGTR</sequence>
<dbReference type="GO" id="GO:0051213">
    <property type="term" value="F:dioxygenase activity"/>
    <property type="evidence" value="ECO:0007669"/>
    <property type="project" value="UniProtKB-KW"/>
</dbReference>
<evidence type="ECO:0000256" key="1">
    <source>
        <dbReference type="ARBA" id="ARBA00001962"/>
    </source>
</evidence>
<keyword evidence="2" id="KW-0001">2Fe-2S</keyword>
<dbReference type="Gene3D" id="2.102.10.10">
    <property type="entry name" value="Rieske [2Fe-2S] iron-sulphur domain"/>
    <property type="match status" value="1"/>
</dbReference>
<dbReference type="InterPro" id="IPR017941">
    <property type="entry name" value="Rieske_2Fe-2S"/>
</dbReference>
<comment type="cofactor">
    <cofactor evidence="1">
        <name>Fe cation</name>
        <dbReference type="ChEBI" id="CHEBI:24875"/>
    </cofactor>
</comment>
<organism evidence="9 10">
    <name type="scientific">Streptomyces huasconensis</name>
    <dbReference type="NCBI Taxonomy" id="1854574"/>
    <lineage>
        <taxon>Bacteria</taxon>
        <taxon>Bacillati</taxon>
        <taxon>Actinomycetota</taxon>
        <taxon>Actinomycetes</taxon>
        <taxon>Kitasatosporales</taxon>
        <taxon>Streptomycetaceae</taxon>
        <taxon>Streptomyces</taxon>
    </lineage>
</organism>
<evidence type="ECO:0000313" key="10">
    <source>
        <dbReference type="Proteomes" id="UP001553843"/>
    </source>
</evidence>
<dbReference type="PROSITE" id="PS51296">
    <property type="entry name" value="RIESKE"/>
    <property type="match status" value="1"/>
</dbReference>
<evidence type="ECO:0000256" key="3">
    <source>
        <dbReference type="ARBA" id="ARBA00022723"/>
    </source>
</evidence>
<protein>
    <submittedName>
        <fullName evidence="9">Aromatic ring-hydroxylating dioxygenase subunit alpha</fullName>
    </submittedName>
</protein>
<dbReference type="RefSeq" id="WP_359782634.1">
    <property type="nucleotide sequence ID" value="NZ_JBEYRR010000012.1"/>
</dbReference>
<dbReference type="PANTHER" id="PTHR43756">
    <property type="entry name" value="CHOLINE MONOOXYGENASE, CHLOROPLASTIC"/>
    <property type="match status" value="1"/>
</dbReference>
<dbReference type="SUPFAM" id="SSF55961">
    <property type="entry name" value="Bet v1-like"/>
    <property type="match status" value="1"/>
</dbReference>
<feature type="region of interest" description="Disordered" evidence="7">
    <location>
        <begin position="405"/>
        <end position="433"/>
    </location>
</feature>
<keyword evidence="10" id="KW-1185">Reference proteome</keyword>
<evidence type="ECO:0000256" key="2">
    <source>
        <dbReference type="ARBA" id="ARBA00022714"/>
    </source>
</evidence>
<dbReference type="InterPro" id="IPR036922">
    <property type="entry name" value="Rieske_2Fe-2S_sf"/>
</dbReference>
<name>A0ABV3M4E0_9ACTN</name>
<dbReference type="Pfam" id="PF00355">
    <property type="entry name" value="Rieske"/>
    <property type="match status" value="1"/>
</dbReference>
<proteinExistence type="predicted"/>
<feature type="domain" description="Rieske" evidence="8">
    <location>
        <begin position="53"/>
        <end position="168"/>
    </location>
</feature>
<dbReference type="PANTHER" id="PTHR43756:SF5">
    <property type="entry name" value="CHOLINE MONOOXYGENASE, CHLOROPLASTIC"/>
    <property type="match status" value="1"/>
</dbReference>
<evidence type="ECO:0000256" key="5">
    <source>
        <dbReference type="ARBA" id="ARBA00023004"/>
    </source>
</evidence>
<keyword evidence="9" id="KW-0223">Dioxygenase</keyword>
<dbReference type="InterPro" id="IPR001663">
    <property type="entry name" value="Rng_hydr_dOase-A"/>
</dbReference>
<evidence type="ECO:0000256" key="7">
    <source>
        <dbReference type="SAM" id="MobiDB-lite"/>
    </source>
</evidence>
<keyword evidence="6" id="KW-0411">Iron-sulfur</keyword>